<dbReference type="EMBL" id="JBBPBM010000753">
    <property type="protein sequence ID" value="KAK8491781.1"/>
    <property type="molecule type" value="Genomic_DNA"/>
</dbReference>
<sequence length="253" mass="28529">MESTREQQASLTRGRSLSPPPGFGGQRVTAIKGRKIFDSPPSGFEGQRATATRRRIFDSPLSGFGGQRVTASKRRKISNSPPPGFGGQRATATKRRRINSPPFSFGGQRATAIKGRRISPPDFRDQRVNFRGRSLSPPPGFEEHHGSTNRARNVSPPSSFERRLSPLAVATLQRIREKESRGKDRKKAGSSVEYFDNTDPYYSWLLAGWVAEERIVPSGRLYRYYYDPSAHLYRTKYEILYAWETMGLVCLDL</sequence>
<feature type="compositionally biased region" description="Polar residues" evidence="1">
    <location>
        <begin position="148"/>
        <end position="158"/>
    </location>
</feature>
<gene>
    <name evidence="2" type="ORF">V6N12_073103</name>
</gene>
<feature type="region of interest" description="Disordered" evidence="1">
    <location>
        <begin position="119"/>
        <end position="161"/>
    </location>
</feature>
<accession>A0ABR2AGE0</accession>
<dbReference type="Proteomes" id="UP001472677">
    <property type="component" value="Unassembled WGS sequence"/>
</dbReference>
<evidence type="ECO:0000313" key="2">
    <source>
        <dbReference type="EMBL" id="KAK8491781.1"/>
    </source>
</evidence>
<feature type="region of interest" description="Disordered" evidence="1">
    <location>
        <begin position="1"/>
        <end position="93"/>
    </location>
</feature>
<keyword evidence="3" id="KW-1185">Reference proteome</keyword>
<proteinExistence type="predicted"/>
<feature type="compositionally biased region" description="Polar residues" evidence="1">
    <location>
        <begin position="1"/>
        <end position="15"/>
    </location>
</feature>
<reference evidence="2 3" key="1">
    <citation type="journal article" date="2024" name="G3 (Bethesda)">
        <title>Genome assembly of Hibiscus sabdariffa L. provides insights into metabolisms of medicinal natural products.</title>
        <authorList>
            <person name="Kim T."/>
        </authorList>
    </citation>
    <scope>NUCLEOTIDE SEQUENCE [LARGE SCALE GENOMIC DNA]</scope>
    <source>
        <strain evidence="2">TK-2024</strain>
        <tissue evidence="2">Old leaves</tissue>
    </source>
</reference>
<comment type="caution">
    <text evidence="2">The sequence shown here is derived from an EMBL/GenBank/DDBJ whole genome shotgun (WGS) entry which is preliminary data.</text>
</comment>
<name>A0ABR2AGE0_9ROSI</name>
<protein>
    <submittedName>
        <fullName evidence="2">Uncharacterized protein</fullName>
    </submittedName>
</protein>
<organism evidence="2 3">
    <name type="scientific">Hibiscus sabdariffa</name>
    <name type="common">roselle</name>
    <dbReference type="NCBI Taxonomy" id="183260"/>
    <lineage>
        <taxon>Eukaryota</taxon>
        <taxon>Viridiplantae</taxon>
        <taxon>Streptophyta</taxon>
        <taxon>Embryophyta</taxon>
        <taxon>Tracheophyta</taxon>
        <taxon>Spermatophyta</taxon>
        <taxon>Magnoliopsida</taxon>
        <taxon>eudicotyledons</taxon>
        <taxon>Gunneridae</taxon>
        <taxon>Pentapetalae</taxon>
        <taxon>rosids</taxon>
        <taxon>malvids</taxon>
        <taxon>Malvales</taxon>
        <taxon>Malvaceae</taxon>
        <taxon>Malvoideae</taxon>
        <taxon>Hibiscus</taxon>
    </lineage>
</organism>
<evidence type="ECO:0000256" key="1">
    <source>
        <dbReference type="SAM" id="MobiDB-lite"/>
    </source>
</evidence>
<evidence type="ECO:0000313" key="3">
    <source>
        <dbReference type="Proteomes" id="UP001472677"/>
    </source>
</evidence>